<dbReference type="InterPro" id="IPR000772">
    <property type="entry name" value="Ricin_B_lectin"/>
</dbReference>
<dbReference type="Pfam" id="PF00652">
    <property type="entry name" value="Ricin_B_lectin"/>
    <property type="match status" value="1"/>
</dbReference>
<dbReference type="PROSITE" id="PS50231">
    <property type="entry name" value="RICIN_B_LECTIN"/>
    <property type="match status" value="3"/>
</dbReference>
<evidence type="ECO:0000313" key="3">
    <source>
        <dbReference type="Proteomes" id="UP001165090"/>
    </source>
</evidence>
<gene>
    <name evidence="2" type="ORF">VaNZ11_002274</name>
</gene>
<feature type="domain" description="Ricin B lectin" evidence="1">
    <location>
        <begin position="119"/>
        <end position="260"/>
    </location>
</feature>
<dbReference type="Proteomes" id="UP001165090">
    <property type="component" value="Unassembled WGS sequence"/>
</dbReference>
<protein>
    <recommendedName>
        <fullName evidence="1">Ricin B lectin domain-containing protein</fullName>
    </recommendedName>
</protein>
<evidence type="ECO:0000259" key="1">
    <source>
        <dbReference type="SMART" id="SM00458"/>
    </source>
</evidence>
<dbReference type="CDD" id="cd00161">
    <property type="entry name" value="beta-trefoil_Ricin-like"/>
    <property type="match status" value="2"/>
</dbReference>
<dbReference type="EMBL" id="BSDZ01000005">
    <property type="protein sequence ID" value="GLI60204.1"/>
    <property type="molecule type" value="Genomic_DNA"/>
</dbReference>
<dbReference type="SUPFAM" id="SSF50370">
    <property type="entry name" value="Ricin B-like lectins"/>
    <property type="match status" value="3"/>
</dbReference>
<dbReference type="InterPro" id="IPR035992">
    <property type="entry name" value="Ricin_B-like_lectins"/>
</dbReference>
<comment type="caution">
    <text evidence="2">The sequence shown here is derived from an EMBL/GenBank/DDBJ whole genome shotgun (WGS) entry which is preliminary data.</text>
</comment>
<sequence length="425" mass="47414">MISVSPPPPPNPPAITLDGQIIRKSTANNMCLSLDAALPGRDAGLVQMPCNSKDKSQRFAFLHVAGGYYQIMPSARSKTLCWTAPALLNAFTRPSLERCSDGSNVTQEFLLSPIHSTGWEIKPRMDQRLCLDVTDRSPDAGTPMQFFPCRGDSYPQRFELPNFNPAQLVQLQKVVTSTAAKCITVAKEVDNLLEQYDCNARERVTSFIFLSTGGGTYRIASSSDIRKCWTVGGPDPNTIGRRITLEDCINTASNQQFMTVPQEGGWMLKAKFNNDRCVNVQYSGRGDGTPIWMWVCDGTLAQKFSLPGFQPVLQQVVFFVDSQLRTRCVDYAPKKPRPVVIQSLQTAPCKSGTESQKFFLVHGISNGPFYRVFSASDFSKCWTVLNQTNFTDRKYRERYPVALTECIDGEITQEFALLQNGFSDR</sequence>
<organism evidence="2 3">
    <name type="scientific">Volvox africanus</name>
    <dbReference type="NCBI Taxonomy" id="51714"/>
    <lineage>
        <taxon>Eukaryota</taxon>
        <taxon>Viridiplantae</taxon>
        <taxon>Chlorophyta</taxon>
        <taxon>core chlorophytes</taxon>
        <taxon>Chlorophyceae</taxon>
        <taxon>CS clade</taxon>
        <taxon>Chlamydomonadales</taxon>
        <taxon>Volvocaceae</taxon>
        <taxon>Volvox</taxon>
    </lineage>
</organism>
<name>A0ABQ5RSA5_9CHLO</name>
<dbReference type="Gene3D" id="2.80.10.50">
    <property type="match status" value="3"/>
</dbReference>
<dbReference type="SMART" id="SM00458">
    <property type="entry name" value="RICIN"/>
    <property type="match status" value="2"/>
</dbReference>
<feature type="domain" description="Ricin B lectin" evidence="1">
    <location>
        <begin position="264"/>
        <end position="418"/>
    </location>
</feature>
<evidence type="ECO:0000313" key="2">
    <source>
        <dbReference type="EMBL" id="GLI60204.1"/>
    </source>
</evidence>
<accession>A0ABQ5RSA5</accession>
<proteinExistence type="predicted"/>
<keyword evidence="3" id="KW-1185">Reference proteome</keyword>
<reference evidence="2 3" key="1">
    <citation type="journal article" date="2023" name="IScience">
        <title>Expanded male sex-determining region conserved during the evolution of homothallism in the green alga Volvox.</title>
        <authorList>
            <person name="Yamamoto K."/>
            <person name="Matsuzaki R."/>
            <person name="Mahakham W."/>
            <person name="Heman W."/>
            <person name="Sekimoto H."/>
            <person name="Kawachi M."/>
            <person name="Minakuchi Y."/>
            <person name="Toyoda A."/>
            <person name="Nozaki H."/>
        </authorList>
    </citation>
    <scope>NUCLEOTIDE SEQUENCE [LARGE SCALE GENOMIC DNA]</scope>
    <source>
        <strain evidence="2 3">NIES-4468</strain>
    </source>
</reference>